<dbReference type="FunCoup" id="H2TFU2">
    <property type="interactions" value="499"/>
</dbReference>
<sequence>MNSVNDSGAPAERCSTLCGMCPACVFGPEPPDSDRCLWTVKDDLRRKFIVGLILRCTSVKVLQTIQEALRFTSWTLFNHVRSEIPSCIDVRLARTRTRASDGEPLGLDVNKIFDWFTSSSDTTKSRFILRLFSLCDSELLRMAANLTNVLLARQQQGLTHIDGKEEKTKWILLDQWLHLLAFKSCQNPSNPQVSGICCLPSGLLDRQTLRNCQKICRTWWCLAQETMAERKCMLLDHFPPVLLQKYTRAKTVNPTYASFVEVPVPLKDEEDVERCDQQVGPSSVSLHQPQTNSFLLTVYTGGHFQKCLCQNSHQAAATGGAECVLRYIFHHSAAEEVNPSRVVDYRTGPLMAVGSKVPVLHLFYVTSELKELKVLKGHAGSIRAVLICEDRDLVITGSFDSSIRCWDWKADKCVASLYGHSGAVNCLDLHGDKIVSGAKDHLVKVWSLETGKHVEKCDFKHPAPVQCVRINATTVYSSCARGLVKVWDLESRALIRVIDAHRNSVRCLFLDDLHLFSADVDGQAMAWSLSSDVKQCLMTFKHPKEVKSLTLVFLRVLTGCTDGKIRVFNFLTGECLKAITVEAENVGILILVNSKTRITHLQFAKVFWNYAAEGSQADAVAKPAGSLGKLSDPLEKLVPPRKKMDGRNVKKSDKSKQLHQSLTLPSSAKQAQGKNALAEIRWFLKMSLLKWNFSFVDKGGSDEPSLLLSERASNERVKKRVPHHPLT</sequence>
<evidence type="ECO:0000313" key="4">
    <source>
        <dbReference type="Proteomes" id="UP000005226"/>
    </source>
</evidence>
<dbReference type="Gene3D" id="2.130.10.10">
    <property type="entry name" value="YVTN repeat-like/Quinoprotein amine dehydrogenase"/>
    <property type="match status" value="1"/>
</dbReference>
<dbReference type="InterPro" id="IPR001680">
    <property type="entry name" value="WD40_rpt"/>
</dbReference>
<dbReference type="Ensembl" id="ENSTRUT00000023637.3">
    <property type="protein sequence ID" value="ENSTRUP00000023540.3"/>
    <property type="gene ID" value="ENSTRUG00000009358.3"/>
</dbReference>
<proteinExistence type="predicted"/>
<dbReference type="STRING" id="31033.ENSTRUP00000023540"/>
<reference evidence="3 4" key="1">
    <citation type="journal article" date="2011" name="Genome Biol. Evol.">
        <title>Integration of the genetic map and genome assembly of fugu facilitates insights into distinct features of genome evolution in teleosts and mammals.</title>
        <authorList>
            <person name="Kai W."/>
            <person name="Kikuchi K."/>
            <person name="Tohari S."/>
            <person name="Chew A.K."/>
            <person name="Tay A."/>
            <person name="Fujiwara A."/>
            <person name="Hosoya S."/>
            <person name="Suetake H."/>
            <person name="Naruse K."/>
            <person name="Brenner S."/>
            <person name="Suzuki Y."/>
            <person name="Venkatesh B."/>
        </authorList>
    </citation>
    <scope>NUCLEOTIDE SEQUENCE [LARGE SCALE GENOMIC DNA]</scope>
</reference>
<evidence type="ECO:0000313" key="3">
    <source>
        <dbReference type="Ensembl" id="ENSTRUP00000023540.3"/>
    </source>
</evidence>
<feature type="repeat" description="WD" evidence="1">
    <location>
        <begin position="375"/>
        <end position="416"/>
    </location>
</feature>
<dbReference type="InterPro" id="IPR015943">
    <property type="entry name" value="WD40/YVTN_repeat-like_dom_sf"/>
</dbReference>
<reference evidence="3" key="2">
    <citation type="submission" date="2025-08" db="UniProtKB">
        <authorList>
            <consortium name="Ensembl"/>
        </authorList>
    </citation>
    <scope>IDENTIFICATION</scope>
</reference>
<keyword evidence="4" id="KW-1185">Reference proteome</keyword>
<accession>H2TFU2</accession>
<dbReference type="PROSITE" id="PS50082">
    <property type="entry name" value="WD_REPEATS_2"/>
    <property type="match status" value="2"/>
</dbReference>
<dbReference type="PANTHER" id="PTHR19872:SF7">
    <property type="entry name" value="F-BOX AND WD REPEAT DOMAIN CONTAINING PROTEIN 10B-RELATED"/>
    <property type="match status" value="1"/>
</dbReference>
<dbReference type="SUPFAM" id="SSF50978">
    <property type="entry name" value="WD40 repeat-like"/>
    <property type="match status" value="1"/>
</dbReference>
<keyword evidence="1" id="KW-0853">WD repeat</keyword>
<dbReference type="AlphaFoldDB" id="H2TFU2"/>
<reference evidence="3" key="3">
    <citation type="submission" date="2025-09" db="UniProtKB">
        <authorList>
            <consortium name="Ensembl"/>
        </authorList>
    </citation>
    <scope>IDENTIFICATION</scope>
</reference>
<feature type="region of interest" description="Disordered" evidence="2">
    <location>
        <begin position="631"/>
        <end position="667"/>
    </location>
</feature>
<feature type="compositionally biased region" description="Basic and acidic residues" evidence="2">
    <location>
        <begin position="642"/>
        <end position="656"/>
    </location>
</feature>
<dbReference type="GeneTree" id="ENSGT00940000158003"/>
<dbReference type="CDD" id="cd00200">
    <property type="entry name" value="WD40"/>
    <property type="match status" value="1"/>
</dbReference>
<feature type="compositionally biased region" description="Polar residues" evidence="2">
    <location>
        <begin position="658"/>
        <end position="667"/>
    </location>
</feature>
<dbReference type="OMA" id="EIWKWFS"/>
<dbReference type="InterPro" id="IPR051075">
    <property type="entry name" value="SCF_subunit_WD-repeat"/>
</dbReference>
<protein>
    <submittedName>
        <fullName evidence="3">Uncharacterized protein</fullName>
    </submittedName>
</protein>
<dbReference type="Proteomes" id="UP000005226">
    <property type="component" value="Chromosome 1"/>
</dbReference>
<evidence type="ECO:0000256" key="2">
    <source>
        <dbReference type="SAM" id="MobiDB-lite"/>
    </source>
</evidence>
<dbReference type="eggNOG" id="KOG0274">
    <property type="taxonomic scope" value="Eukaryota"/>
</dbReference>
<dbReference type="PANTHER" id="PTHR19872">
    <property type="entry name" value="UBIQUITIN LIGASE SPECIFICITY FACTOR/HREP PROTEIN"/>
    <property type="match status" value="1"/>
</dbReference>
<dbReference type="HOGENOM" id="CLU_1870306_0_0_1"/>
<dbReference type="PROSITE" id="PS50294">
    <property type="entry name" value="WD_REPEATS_REGION"/>
    <property type="match status" value="2"/>
</dbReference>
<dbReference type="InParanoid" id="H2TFU2"/>
<name>H2TFU2_TAKRU</name>
<evidence type="ECO:0000256" key="1">
    <source>
        <dbReference type="PROSITE-ProRule" id="PRU00221"/>
    </source>
</evidence>
<dbReference type="Pfam" id="PF00400">
    <property type="entry name" value="WD40"/>
    <property type="match status" value="2"/>
</dbReference>
<dbReference type="SMART" id="SM00320">
    <property type="entry name" value="WD40"/>
    <property type="match status" value="5"/>
</dbReference>
<feature type="repeat" description="WD" evidence="1">
    <location>
        <begin position="417"/>
        <end position="456"/>
    </location>
</feature>
<organism evidence="3 4">
    <name type="scientific">Takifugu rubripes</name>
    <name type="common">Japanese pufferfish</name>
    <name type="synonym">Fugu rubripes</name>
    <dbReference type="NCBI Taxonomy" id="31033"/>
    <lineage>
        <taxon>Eukaryota</taxon>
        <taxon>Metazoa</taxon>
        <taxon>Chordata</taxon>
        <taxon>Craniata</taxon>
        <taxon>Vertebrata</taxon>
        <taxon>Euteleostomi</taxon>
        <taxon>Actinopterygii</taxon>
        <taxon>Neopterygii</taxon>
        <taxon>Teleostei</taxon>
        <taxon>Neoteleostei</taxon>
        <taxon>Acanthomorphata</taxon>
        <taxon>Eupercaria</taxon>
        <taxon>Tetraodontiformes</taxon>
        <taxon>Tetradontoidea</taxon>
        <taxon>Tetraodontidae</taxon>
        <taxon>Takifugu</taxon>
    </lineage>
</organism>
<gene>
    <name evidence="3" type="primary">fbxw10</name>
</gene>
<dbReference type="InterPro" id="IPR036322">
    <property type="entry name" value="WD40_repeat_dom_sf"/>
</dbReference>